<comment type="caution">
    <text evidence="1">The sequence shown here is derived from an EMBL/GenBank/DDBJ whole genome shotgun (WGS) entry which is preliminary data.</text>
</comment>
<gene>
    <name evidence="1" type="ORF">DPEC_G00360430</name>
</gene>
<dbReference type="Proteomes" id="UP001157502">
    <property type="component" value="Chromosome 37"/>
</dbReference>
<reference evidence="1" key="1">
    <citation type="submission" date="2021-05" db="EMBL/GenBank/DDBJ databases">
        <authorList>
            <person name="Pan Q."/>
            <person name="Jouanno E."/>
            <person name="Zahm M."/>
            <person name="Klopp C."/>
            <person name="Cabau C."/>
            <person name="Louis A."/>
            <person name="Berthelot C."/>
            <person name="Parey E."/>
            <person name="Roest Crollius H."/>
            <person name="Montfort J."/>
            <person name="Robinson-Rechavi M."/>
            <person name="Bouchez O."/>
            <person name="Lampietro C."/>
            <person name="Lopez Roques C."/>
            <person name="Donnadieu C."/>
            <person name="Postlethwait J."/>
            <person name="Bobe J."/>
            <person name="Dillon D."/>
            <person name="Chandos A."/>
            <person name="von Hippel F."/>
            <person name="Guiguen Y."/>
        </authorList>
    </citation>
    <scope>NUCLEOTIDE SEQUENCE</scope>
    <source>
        <strain evidence="1">YG-Jan2019</strain>
    </source>
</reference>
<proteinExistence type="predicted"/>
<accession>A0ACC2F107</accession>
<evidence type="ECO:0000313" key="2">
    <source>
        <dbReference type="Proteomes" id="UP001157502"/>
    </source>
</evidence>
<protein>
    <submittedName>
        <fullName evidence="1">Uncharacterized protein</fullName>
    </submittedName>
</protein>
<dbReference type="EMBL" id="CM055764">
    <property type="protein sequence ID" value="KAJ7984984.1"/>
    <property type="molecule type" value="Genomic_DNA"/>
</dbReference>
<name>A0ACC2F107_DALPE</name>
<organism evidence="1 2">
    <name type="scientific">Dallia pectoralis</name>
    <name type="common">Alaska blackfish</name>
    <dbReference type="NCBI Taxonomy" id="75939"/>
    <lineage>
        <taxon>Eukaryota</taxon>
        <taxon>Metazoa</taxon>
        <taxon>Chordata</taxon>
        <taxon>Craniata</taxon>
        <taxon>Vertebrata</taxon>
        <taxon>Euteleostomi</taxon>
        <taxon>Actinopterygii</taxon>
        <taxon>Neopterygii</taxon>
        <taxon>Teleostei</taxon>
        <taxon>Protacanthopterygii</taxon>
        <taxon>Esociformes</taxon>
        <taxon>Umbridae</taxon>
        <taxon>Dallia</taxon>
    </lineage>
</organism>
<keyword evidence="2" id="KW-1185">Reference proteome</keyword>
<evidence type="ECO:0000313" key="1">
    <source>
        <dbReference type="EMBL" id="KAJ7984984.1"/>
    </source>
</evidence>
<sequence length="120" mass="13062">MLSMSLALCHWRCRPVCGVPDDVTGRPSTLTPPGFYTEMHFSDKLFGEVRTFSVRVGAASPKIIENPWFRPLPVNTHPHPDMVALFVCSQSTVKSGASYRISIIIAIYSAAAAAARRGLG</sequence>